<reference evidence="1 2" key="1">
    <citation type="submission" date="2018-01" db="EMBL/GenBank/DDBJ databases">
        <title>Co-occurrence of chitin degradation, pigmentation and bioactivity in marine Pseudoalteromonas.</title>
        <authorList>
            <person name="Paulsen S."/>
            <person name="Gram L."/>
            <person name="Machado H."/>
        </authorList>
    </citation>
    <scope>NUCLEOTIDE SEQUENCE [LARGE SCALE GENOMIC DNA]</scope>
    <source>
        <strain evidence="1 2">S3898</strain>
    </source>
</reference>
<dbReference type="RefSeq" id="WP_130257058.1">
    <property type="nucleotide sequence ID" value="NZ_PPSX01000095.1"/>
</dbReference>
<gene>
    <name evidence="1" type="ORF">C1E23_18995</name>
</gene>
<dbReference type="InterPro" id="IPR023614">
    <property type="entry name" value="Porin_dom_sf"/>
</dbReference>
<protein>
    <submittedName>
        <fullName evidence="1">Uncharacterized protein</fullName>
    </submittedName>
</protein>
<organism evidence="1 2">
    <name type="scientific">Pseudoalteromonas phenolica</name>
    <dbReference type="NCBI Taxonomy" id="161398"/>
    <lineage>
        <taxon>Bacteria</taxon>
        <taxon>Pseudomonadati</taxon>
        <taxon>Pseudomonadota</taxon>
        <taxon>Gammaproteobacteria</taxon>
        <taxon>Alteromonadales</taxon>
        <taxon>Pseudoalteromonadaceae</taxon>
        <taxon>Pseudoalteromonas</taxon>
    </lineage>
</organism>
<evidence type="ECO:0000313" key="2">
    <source>
        <dbReference type="Proteomes" id="UP000291338"/>
    </source>
</evidence>
<dbReference type="EMBL" id="PPSX01000095">
    <property type="protein sequence ID" value="RZQ51515.1"/>
    <property type="molecule type" value="Genomic_DNA"/>
</dbReference>
<name>A0A4Q7IIV6_9GAMM</name>
<dbReference type="AlphaFoldDB" id="A0A4Q7IIV6"/>
<comment type="caution">
    <text evidence="1">The sequence shown here is derived from an EMBL/GenBank/DDBJ whole genome shotgun (WGS) entry which is preliminary data.</text>
</comment>
<dbReference type="SUPFAM" id="SSF56935">
    <property type="entry name" value="Porins"/>
    <property type="match status" value="1"/>
</dbReference>
<evidence type="ECO:0000313" key="1">
    <source>
        <dbReference type="EMBL" id="RZQ51515.1"/>
    </source>
</evidence>
<accession>A0A4Q7IIV6</accession>
<dbReference type="Proteomes" id="UP000291338">
    <property type="component" value="Unassembled WGS sequence"/>
</dbReference>
<proteinExistence type="predicted"/>
<sequence>MKKVYLILFTCMLFISFLGHAEVRINGFASIYGGKTLDEGESLYGYSDEIDWQNGSLFAIQLSSDLSEGLSATAQVLARGNNDFNAEFEWAYLTYSISENSQISTGKLRIPFYRYSDFLDVGYAYRWAKPPQSVYNLNFSTYEGVSYLHTSYISEWDSSLQVLYGAVDTEFSAITDSDRGQLKDTFGFNWTLSNDWFMTRVAYLVTEATIDLSGSADLSALIGGLQAYGLTEQRSNIEVIEDDAYFAAIGIGINHENIIFDAEYTEFEIDNSIFAKQQQYYVSLGYQFDSITLSLTYENNDDENSRDQFNQVPRVIPGPNGIEIPIVVPNSNIYLQDVTNSALASQRASSDTYSFTVKYDFHTSATFKAQLTKLEDDLTGVNTGLLLFGVDLVF</sequence>
<dbReference type="Gene3D" id="2.40.160.10">
    <property type="entry name" value="Porin"/>
    <property type="match status" value="1"/>
</dbReference>